<comment type="caution">
    <text evidence="2">The sequence shown here is derived from an EMBL/GenBank/DDBJ whole genome shotgun (WGS) entry which is preliminary data.</text>
</comment>
<dbReference type="RefSeq" id="WP_259962447.1">
    <property type="nucleotide sequence ID" value="NZ_JAOAMV010000005.1"/>
</dbReference>
<organism evidence="2 3">
    <name type="scientific">Tsuneonella litorea</name>
    <dbReference type="NCBI Taxonomy" id="2976475"/>
    <lineage>
        <taxon>Bacteria</taxon>
        <taxon>Pseudomonadati</taxon>
        <taxon>Pseudomonadota</taxon>
        <taxon>Alphaproteobacteria</taxon>
        <taxon>Sphingomonadales</taxon>
        <taxon>Erythrobacteraceae</taxon>
        <taxon>Tsuneonella</taxon>
    </lineage>
</organism>
<dbReference type="GO" id="GO:1902604">
    <property type="term" value="P:p-aminobenzoyl-glutamate transmembrane transport"/>
    <property type="evidence" value="ECO:0007669"/>
    <property type="project" value="InterPro"/>
</dbReference>
<reference evidence="2" key="1">
    <citation type="submission" date="2022-09" db="EMBL/GenBank/DDBJ databases">
        <title>The genome sequence of Tsuneonella sp. YG55.</title>
        <authorList>
            <person name="Liu Y."/>
        </authorList>
    </citation>
    <scope>NUCLEOTIDE SEQUENCE</scope>
    <source>
        <strain evidence="2">YG55</strain>
    </source>
</reference>
<dbReference type="PANTHER" id="PTHR30282:SF0">
    <property type="entry name" value="P-AMINOBENZOYL-GLUTAMATE TRANSPORT PROTEIN"/>
    <property type="match status" value="1"/>
</dbReference>
<feature type="transmembrane region" description="Helical" evidence="1">
    <location>
        <begin position="131"/>
        <end position="164"/>
    </location>
</feature>
<accession>A0A9X3AA46</accession>
<keyword evidence="1" id="KW-0812">Transmembrane</keyword>
<feature type="transmembrane region" description="Helical" evidence="1">
    <location>
        <begin position="314"/>
        <end position="336"/>
    </location>
</feature>
<dbReference type="InterPro" id="IPR004697">
    <property type="entry name" value="AbgT"/>
</dbReference>
<dbReference type="GO" id="GO:0015558">
    <property type="term" value="F:secondary active p-aminobenzoyl-glutamate transmembrane transporter activity"/>
    <property type="evidence" value="ECO:0007669"/>
    <property type="project" value="InterPro"/>
</dbReference>
<proteinExistence type="predicted"/>
<feature type="transmembrane region" description="Helical" evidence="1">
    <location>
        <begin position="453"/>
        <end position="471"/>
    </location>
</feature>
<protein>
    <submittedName>
        <fullName evidence="2">AbgT family transporter</fullName>
    </submittedName>
</protein>
<feature type="transmembrane region" description="Helical" evidence="1">
    <location>
        <begin position="423"/>
        <end position="441"/>
    </location>
</feature>
<keyword evidence="1" id="KW-0472">Membrane</keyword>
<keyword evidence="1" id="KW-1133">Transmembrane helix</keyword>
<name>A0A9X3AA46_9SPHN</name>
<feature type="transmembrane region" description="Helical" evidence="1">
    <location>
        <begin position="396"/>
        <end position="416"/>
    </location>
</feature>
<sequence>MGTSTAAPAPRPGFLGWVERVGNRLPDPVFIFVWLIAGLVIVSVLGALAGWSALHPTELDAATGQPRLVMVASLLSAENIRLLWTETPRTFTAFAPLGYVLVVMFGAGVAERVGLLSTAMRLSMANVPRRWMTPAVALVSMMGNHAADAAFVVFVPLCGIIYHAAGRHPLLGVGASFASIAGGFSANLLPGQLDALLLGLTEAAVTSAFGDVYTANIAGNWYFIAAMTVLYLPIIWYVTDRVVEPRLGKYDPALRESSDVAALNQTPDERGQKTGLRRAGLALLAVLATWLLCIFGPGTPLIDETAGEGRLSPLYNSLLALFMLIFLVPAWTYGKATGAIADHRDLVKMLTGAMQDMGYYLVLVFVAAHFVAMFAWSNLGIVIAVNGADALRESGLPAWAMVGSVVVFGSALNMIIGSASAKWAVIGPALVPMLMLLGISPEMSTAAYRAGDSATNMITPVGYLPIMLIFCRRWVHDYGFGSFVAIMLPYAGAILVAATALTIGWVVLDLPLGPGAGVFIEPGATVAPLAPAAPG</sequence>
<feature type="transmembrane region" description="Helical" evidence="1">
    <location>
        <begin position="280"/>
        <end position="302"/>
    </location>
</feature>
<evidence type="ECO:0000256" key="1">
    <source>
        <dbReference type="SAM" id="Phobius"/>
    </source>
</evidence>
<evidence type="ECO:0000313" key="3">
    <source>
        <dbReference type="Proteomes" id="UP001142648"/>
    </source>
</evidence>
<feature type="transmembrane region" description="Helical" evidence="1">
    <location>
        <begin position="29"/>
        <end position="54"/>
    </location>
</feature>
<evidence type="ECO:0000313" key="2">
    <source>
        <dbReference type="EMBL" id="MCT2559545.1"/>
    </source>
</evidence>
<dbReference type="EMBL" id="JAOAMV010000005">
    <property type="protein sequence ID" value="MCT2559545.1"/>
    <property type="molecule type" value="Genomic_DNA"/>
</dbReference>
<feature type="transmembrane region" description="Helical" evidence="1">
    <location>
        <begin position="357"/>
        <end position="376"/>
    </location>
</feature>
<feature type="transmembrane region" description="Helical" evidence="1">
    <location>
        <begin position="483"/>
        <end position="508"/>
    </location>
</feature>
<feature type="transmembrane region" description="Helical" evidence="1">
    <location>
        <begin position="90"/>
        <end position="110"/>
    </location>
</feature>
<dbReference type="Proteomes" id="UP001142648">
    <property type="component" value="Unassembled WGS sequence"/>
</dbReference>
<keyword evidence="3" id="KW-1185">Reference proteome</keyword>
<gene>
    <name evidence="2" type="ORF">N0B51_11200</name>
</gene>
<feature type="transmembrane region" description="Helical" evidence="1">
    <location>
        <begin position="221"/>
        <end position="239"/>
    </location>
</feature>
<dbReference type="PANTHER" id="PTHR30282">
    <property type="entry name" value="P-AMINOBENZOYL GLUTAMATE TRANSPORTER"/>
    <property type="match status" value="1"/>
</dbReference>
<dbReference type="Pfam" id="PF03806">
    <property type="entry name" value="ABG_transport"/>
    <property type="match status" value="1"/>
</dbReference>
<dbReference type="AlphaFoldDB" id="A0A9X3AA46"/>